<dbReference type="InterPro" id="IPR001314">
    <property type="entry name" value="Peptidase_S1A"/>
</dbReference>
<dbReference type="PROSITE" id="PS50240">
    <property type="entry name" value="TRYPSIN_DOM"/>
    <property type="match status" value="1"/>
</dbReference>
<dbReference type="Proteomes" id="UP001159427">
    <property type="component" value="Unassembled WGS sequence"/>
</dbReference>
<dbReference type="InterPro" id="IPR018114">
    <property type="entry name" value="TRYPSIN_HIS"/>
</dbReference>
<evidence type="ECO:0000313" key="4">
    <source>
        <dbReference type="Proteomes" id="UP001159427"/>
    </source>
</evidence>
<feature type="non-terminal residue" evidence="3">
    <location>
        <position position="1"/>
    </location>
</feature>
<reference evidence="3 4" key="1">
    <citation type="submission" date="2022-05" db="EMBL/GenBank/DDBJ databases">
        <authorList>
            <consortium name="Genoscope - CEA"/>
            <person name="William W."/>
        </authorList>
    </citation>
    <scope>NUCLEOTIDE SEQUENCE [LARGE SCALE GENOMIC DNA]</scope>
</reference>
<dbReference type="CDD" id="cd00190">
    <property type="entry name" value="Tryp_SPc"/>
    <property type="match status" value="1"/>
</dbReference>
<proteinExistence type="predicted"/>
<organism evidence="3 4">
    <name type="scientific">Porites evermanni</name>
    <dbReference type="NCBI Taxonomy" id="104178"/>
    <lineage>
        <taxon>Eukaryota</taxon>
        <taxon>Metazoa</taxon>
        <taxon>Cnidaria</taxon>
        <taxon>Anthozoa</taxon>
        <taxon>Hexacorallia</taxon>
        <taxon>Scleractinia</taxon>
        <taxon>Fungiina</taxon>
        <taxon>Poritidae</taxon>
        <taxon>Porites</taxon>
    </lineage>
</organism>
<dbReference type="PANTHER" id="PTHR24252">
    <property type="entry name" value="ACROSIN-RELATED"/>
    <property type="match status" value="1"/>
</dbReference>
<comment type="caution">
    <text evidence="3">The sequence shown here is derived from an EMBL/GenBank/DDBJ whole genome shotgun (WGS) entry which is preliminary data.</text>
</comment>
<sequence length="163" mass="18247">NFLRAILLHFKHILGCGNKPYSARVVNGENASPHSWPWQISLRVNGRHICGGSLIKNDWVVTAAHCVDRNPRPSGYTVVVGKYFWAHQRTGSTAVQQTFRLKKLFKHEQFSMRHLRNDIALLQLAGSVSVSSKVNTVCLPSSGSRIPAGRQCYITGTPVRNWL</sequence>
<keyword evidence="1" id="KW-1015">Disulfide bond</keyword>
<evidence type="ECO:0000259" key="2">
    <source>
        <dbReference type="PROSITE" id="PS50240"/>
    </source>
</evidence>
<evidence type="ECO:0000256" key="1">
    <source>
        <dbReference type="ARBA" id="ARBA00023157"/>
    </source>
</evidence>
<dbReference type="InterPro" id="IPR009003">
    <property type="entry name" value="Peptidase_S1_PA"/>
</dbReference>
<dbReference type="Pfam" id="PF00089">
    <property type="entry name" value="Trypsin"/>
    <property type="match status" value="1"/>
</dbReference>
<dbReference type="EMBL" id="CALNXI010005548">
    <property type="protein sequence ID" value="CAH3198072.1"/>
    <property type="molecule type" value="Genomic_DNA"/>
</dbReference>
<dbReference type="SUPFAM" id="SSF50494">
    <property type="entry name" value="Trypsin-like serine proteases"/>
    <property type="match status" value="1"/>
</dbReference>
<dbReference type="SMART" id="SM00020">
    <property type="entry name" value="Tryp_SPc"/>
    <property type="match status" value="1"/>
</dbReference>
<dbReference type="PRINTS" id="PR00722">
    <property type="entry name" value="CHYMOTRYPSIN"/>
</dbReference>
<feature type="domain" description="Peptidase S1" evidence="2">
    <location>
        <begin position="25"/>
        <end position="156"/>
    </location>
</feature>
<keyword evidence="4" id="KW-1185">Reference proteome</keyword>
<dbReference type="PROSITE" id="PS00134">
    <property type="entry name" value="TRYPSIN_HIS"/>
    <property type="match status" value="1"/>
</dbReference>
<accession>A0ABN8T2J5</accession>
<dbReference type="PANTHER" id="PTHR24252:SF7">
    <property type="entry name" value="HYALIN"/>
    <property type="match status" value="1"/>
</dbReference>
<gene>
    <name evidence="3" type="ORF">PEVE_00035632</name>
</gene>
<dbReference type="InterPro" id="IPR043504">
    <property type="entry name" value="Peptidase_S1_PA_chymotrypsin"/>
</dbReference>
<dbReference type="InterPro" id="IPR001254">
    <property type="entry name" value="Trypsin_dom"/>
</dbReference>
<evidence type="ECO:0000313" key="3">
    <source>
        <dbReference type="EMBL" id="CAH3198072.1"/>
    </source>
</evidence>
<protein>
    <recommendedName>
        <fullName evidence="2">Peptidase S1 domain-containing protein</fullName>
    </recommendedName>
</protein>
<name>A0ABN8T2J5_9CNID</name>
<dbReference type="Gene3D" id="2.40.10.10">
    <property type="entry name" value="Trypsin-like serine proteases"/>
    <property type="match status" value="1"/>
</dbReference>